<keyword evidence="2" id="KW-1185">Reference proteome</keyword>
<sequence length="320" mass="35392">MQEDARMAWWTRFWRADSSREANGSVLHDADWAVCVDGVARQHLEEDIANRWLGLTRPAIHFTTAGEGNDPLVRLGGRPLAPADFSWPVWEGHGPLSYIAGLDLQAVARAGLEHGLPLPDTGWLHFFYFDGSYDNFDSVVGSWDPASLAGTRVIHVPGDAAPLAEAVPPDGVLEFGQRNLAGQQVLTFPGWEHPVLRKEFRPPGADHRRWMSHPVNSDVFTEALSDLYPDGPRHQLGGWADPVQGPVELEAVEAAGGTPVIESTTADEDAALRWNLLLQIDTDDDAEMMWGDCGMLYYMTDAGHDERITPERTSFTWQCS</sequence>
<dbReference type="Pfam" id="PF09234">
    <property type="entry name" value="DUF1963"/>
    <property type="match status" value="1"/>
</dbReference>
<name>A0ABQ2FDD3_9MICO</name>
<dbReference type="SUPFAM" id="SSF103032">
    <property type="entry name" value="Hypothetical protein YwqG"/>
    <property type="match status" value="1"/>
</dbReference>
<dbReference type="Gene3D" id="2.30.320.10">
    <property type="entry name" value="YwqG-like"/>
    <property type="match status" value="1"/>
</dbReference>
<dbReference type="InterPro" id="IPR035948">
    <property type="entry name" value="YwqG-like_sf"/>
</dbReference>
<proteinExistence type="predicted"/>
<dbReference type="PANTHER" id="PTHR36436">
    <property type="entry name" value="SLL5081 PROTEIN"/>
    <property type="match status" value="1"/>
</dbReference>
<dbReference type="InterPro" id="IPR015315">
    <property type="entry name" value="DUF1963"/>
</dbReference>
<evidence type="ECO:0000313" key="1">
    <source>
        <dbReference type="EMBL" id="GGK76587.1"/>
    </source>
</evidence>
<evidence type="ECO:0008006" key="3">
    <source>
        <dbReference type="Google" id="ProtNLM"/>
    </source>
</evidence>
<protein>
    <recommendedName>
        <fullName evidence="3">DUF1963 domain-containing protein</fullName>
    </recommendedName>
</protein>
<comment type="caution">
    <text evidence="1">The sequence shown here is derived from an EMBL/GenBank/DDBJ whole genome shotgun (WGS) entry which is preliminary data.</text>
</comment>
<dbReference type="Proteomes" id="UP000662111">
    <property type="component" value="Unassembled WGS sequence"/>
</dbReference>
<reference evidence="2" key="1">
    <citation type="journal article" date="2019" name="Int. J. Syst. Evol. Microbiol.">
        <title>The Global Catalogue of Microorganisms (GCM) 10K type strain sequencing project: providing services to taxonomists for standard genome sequencing and annotation.</title>
        <authorList>
            <consortium name="The Broad Institute Genomics Platform"/>
            <consortium name="The Broad Institute Genome Sequencing Center for Infectious Disease"/>
            <person name="Wu L."/>
            <person name="Ma J."/>
        </authorList>
    </citation>
    <scope>NUCLEOTIDE SEQUENCE [LARGE SCALE GENOMIC DNA]</scope>
    <source>
        <strain evidence="2">CGMCC 1.5362</strain>
    </source>
</reference>
<dbReference type="PANTHER" id="PTHR36436:SF6">
    <property type="entry name" value="SLL5081 PROTEIN"/>
    <property type="match status" value="1"/>
</dbReference>
<evidence type="ECO:0000313" key="2">
    <source>
        <dbReference type="Proteomes" id="UP000662111"/>
    </source>
</evidence>
<organism evidence="1 2">
    <name type="scientific">Ornithinimicrobium pekingense</name>
    <dbReference type="NCBI Taxonomy" id="384677"/>
    <lineage>
        <taxon>Bacteria</taxon>
        <taxon>Bacillati</taxon>
        <taxon>Actinomycetota</taxon>
        <taxon>Actinomycetes</taxon>
        <taxon>Micrococcales</taxon>
        <taxon>Ornithinimicrobiaceae</taxon>
        <taxon>Ornithinimicrobium</taxon>
    </lineage>
</organism>
<accession>A0ABQ2FDD3</accession>
<gene>
    <name evidence="1" type="ORF">GCM10011509_26480</name>
</gene>
<dbReference type="EMBL" id="BMLB01000005">
    <property type="protein sequence ID" value="GGK76587.1"/>
    <property type="molecule type" value="Genomic_DNA"/>
</dbReference>